<dbReference type="GeneID" id="25916543"/>
<dbReference type="RefSeq" id="XP_014145324.1">
    <property type="nucleotide sequence ID" value="XM_014289849.1"/>
</dbReference>
<dbReference type="Proteomes" id="UP000054560">
    <property type="component" value="Unassembled WGS sequence"/>
</dbReference>
<evidence type="ECO:0000313" key="2">
    <source>
        <dbReference type="EMBL" id="KNC71422.1"/>
    </source>
</evidence>
<gene>
    <name evidence="2" type="ORF">SARC_16039</name>
</gene>
<protein>
    <recommendedName>
        <fullName evidence="1">Protein kinase domain-containing protein</fullName>
    </recommendedName>
</protein>
<dbReference type="AlphaFoldDB" id="A0A0L0F408"/>
<name>A0A0L0F408_9EUKA</name>
<accession>A0A0L0F408</accession>
<dbReference type="OrthoDB" id="4062651at2759"/>
<sequence length="115" mass="12836">QRNLAKEIEVDAKKRGVKWITDRSLAYKLIGEWISSQGARNNAHIDQDSFAMLDLIGSGNFSDVYKAVTFIGSSAVICSVKVMKTQDPGAQFEFEREVELLSSLFHPNVVLVFGR</sequence>
<evidence type="ECO:0000313" key="3">
    <source>
        <dbReference type="Proteomes" id="UP000054560"/>
    </source>
</evidence>
<dbReference type="InterPro" id="IPR011009">
    <property type="entry name" value="Kinase-like_dom_sf"/>
</dbReference>
<dbReference type="SUPFAM" id="SSF56112">
    <property type="entry name" value="Protein kinase-like (PK-like)"/>
    <property type="match status" value="1"/>
</dbReference>
<dbReference type="GO" id="GO:0004672">
    <property type="term" value="F:protein kinase activity"/>
    <property type="evidence" value="ECO:0007669"/>
    <property type="project" value="InterPro"/>
</dbReference>
<dbReference type="Pfam" id="PF07714">
    <property type="entry name" value="PK_Tyr_Ser-Thr"/>
    <property type="match status" value="1"/>
</dbReference>
<organism evidence="2 3">
    <name type="scientific">Sphaeroforma arctica JP610</name>
    <dbReference type="NCBI Taxonomy" id="667725"/>
    <lineage>
        <taxon>Eukaryota</taxon>
        <taxon>Ichthyosporea</taxon>
        <taxon>Ichthyophonida</taxon>
        <taxon>Sphaeroforma</taxon>
    </lineage>
</organism>
<dbReference type="PROSITE" id="PS50011">
    <property type="entry name" value="PROTEIN_KINASE_DOM"/>
    <property type="match status" value="1"/>
</dbReference>
<feature type="domain" description="Protein kinase" evidence="1">
    <location>
        <begin position="50"/>
        <end position="115"/>
    </location>
</feature>
<dbReference type="Gene3D" id="3.30.200.20">
    <property type="entry name" value="Phosphorylase Kinase, domain 1"/>
    <property type="match status" value="1"/>
</dbReference>
<dbReference type="EMBL" id="KQ248843">
    <property type="protein sequence ID" value="KNC71422.1"/>
    <property type="molecule type" value="Genomic_DNA"/>
</dbReference>
<feature type="non-terminal residue" evidence="2">
    <location>
        <position position="1"/>
    </location>
</feature>
<keyword evidence="3" id="KW-1185">Reference proteome</keyword>
<dbReference type="GO" id="GO:0005524">
    <property type="term" value="F:ATP binding"/>
    <property type="evidence" value="ECO:0007669"/>
    <property type="project" value="InterPro"/>
</dbReference>
<evidence type="ECO:0000259" key="1">
    <source>
        <dbReference type="PROSITE" id="PS50011"/>
    </source>
</evidence>
<reference evidence="2 3" key="1">
    <citation type="submission" date="2011-02" db="EMBL/GenBank/DDBJ databases">
        <title>The Genome Sequence of Sphaeroforma arctica JP610.</title>
        <authorList>
            <consortium name="The Broad Institute Genome Sequencing Platform"/>
            <person name="Russ C."/>
            <person name="Cuomo C."/>
            <person name="Young S.K."/>
            <person name="Zeng Q."/>
            <person name="Gargeya S."/>
            <person name="Alvarado L."/>
            <person name="Berlin A."/>
            <person name="Chapman S.B."/>
            <person name="Chen Z."/>
            <person name="Freedman E."/>
            <person name="Gellesch M."/>
            <person name="Goldberg J."/>
            <person name="Griggs A."/>
            <person name="Gujja S."/>
            <person name="Heilman E."/>
            <person name="Heiman D."/>
            <person name="Howarth C."/>
            <person name="Mehta T."/>
            <person name="Neiman D."/>
            <person name="Pearson M."/>
            <person name="Roberts A."/>
            <person name="Saif S."/>
            <person name="Shea T."/>
            <person name="Shenoy N."/>
            <person name="Sisk P."/>
            <person name="Stolte C."/>
            <person name="Sykes S."/>
            <person name="White J."/>
            <person name="Yandava C."/>
            <person name="Burger G."/>
            <person name="Gray M.W."/>
            <person name="Holland P.W.H."/>
            <person name="King N."/>
            <person name="Lang F.B.F."/>
            <person name="Roger A.J."/>
            <person name="Ruiz-Trillo I."/>
            <person name="Haas B."/>
            <person name="Nusbaum C."/>
            <person name="Birren B."/>
        </authorList>
    </citation>
    <scope>NUCLEOTIDE SEQUENCE [LARGE SCALE GENOMIC DNA]</scope>
    <source>
        <strain evidence="2 3">JP610</strain>
    </source>
</reference>
<dbReference type="InterPro" id="IPR000719">
    <property type="entry name" value="Prot_kinase_dom"/>
</dbReference>
<proteinExistence type="predicted"/>
<dbReference type="InterPro" id="IPR001245">
    <property type="entry name" value="Ser-Thr/Tyr_kinase_cat_dom"/>
</dbReference>
<feature type="non-terminal residue" evidence="2">
    <location>
        <position position="115"/>
    </location>
</feature>